<feature type="active site" description="Glycyl thioester intermediate" evidence="10">
    <location>
        <position position="1037"/>
    </location>
</feature>
<dbReference type="EMBL" id="JBJJXI010000027">
    <property type="protein sequence ID" value="KAL3403877.1"/>
    <property type="molecule type" value="Genomic_DNA"/>
</dbReference>
<proteinExistence type="predicted"/>
<dbReference type="FunFam" id="3.30.2160.10:FF:000002">
    <property type="entry name" value="Putative Ubiquitin-protein ligase E3C"/>
    <property type="match status" value="1"/>
</dbReference>
<evidence type="ECO:0000313" key="13">
    <source>
        <dbReference type="Proteomes" id="UP001627154"/>
    </source>
</evidence>
<dbReference type="GO" id="GO:0009966">
    <property type="term" value="P:regulation of signal transduction"/>
    <property type="evidence" value="ECO:0007669"/>
    <property type="project" value="UniProtKB-ARBA"/>
</dbReference>
<dbReference type="CDD" id="cd00078">
    <property type="entry name" value="HECTc"/>
    <property type="match status" value="1"/>
</dbReference>
<evidence type="ECO:0000256" key="4">
    <source>
        <dbReference type="ARBA" id="ARBA00022679"/>
    </source>
</evidence>
<dbReference type="Gene3D" id="3.90.1750.10">
    <property type="entry name" value="Hect, E3 ligase catalytic domains"/>
    <property type="match status" value="1"/>
</dbReference>
<dbReference type="InterPro" id="IPR044611">
    <property type="entry name" value="E3A/B/C-like"/>
</dbReference>
<dbReference type="PROSITE" id="PS50237">
    <property type="entry name" value="HECT"/>
    <property type="match status" value="1"/>
</dbReference>
<dbReference type="Proteomes" id="UP001627154">
    <property type="component" value="Unassembled WGS sequence"/>
</dbReference>
<dbReference type="GO" id="GO:0014069">
    <property type="term" value="C:postsynaptic density"/>
    <property type="evidence" value="ECO:0007669"/>
    <property type="project" value="UniProtKB-SubCell"/>
</dbReference>
<dbReference type="SMART" id="SM00119">
    <property type="entry name" value="HECTc"/>
    <property type="match status" value="1"/>
</dbReference>
<evidence type="ECO:0000256" key="6">
    <source>
        <dbReference type="ARBA" id="ARBA00023018"/>
    </source>
</evidence>
<dbReference type="Pfam" id="PF00632">
    <property type="entry name" value="HECT"/>
    <property type="match status" value="1"/>
</dbReference>
<evidence type="ECO:0000256" key="8">
    <source>
        <dbReference type="ARBA" id="ARBA00067505"/>
    </source>
</evidence>
<evidence type="ECO:0000256" key="1">
    <source>
        <dbReference type="ARBA" id="ARBA00000885"/>
    </source>
</evidence>
<dbReference type="EC" id="2.3.2.26" evidence="3"/>
<dbReference type="InterPro" id="IPR000569">
    <property type="entry name" value="HECT_dom"/>
</dbReference>
<evidence type="ECO:0000256" key="10">
    <source>
        <dbReference type="PROSITE-ProRule" id="PRU00104"/>
    </source>
</evidence>
<protein>
    <recommendedName>
        <fullName evidence="8">Ubiquitin-protein ligase E3B</fullName>
        <ecNumber evidence="3">2.3.2.26</ecNumber>
    </recommendedName>
    <alternativeName>
        <fullName evidence="9">HECT-type ubiquitin transferase E3B</fullName>
    </alternativeName>
</protein>
<organism evidence="12 13">
    <name type="scientific">Trichogramma kaykai</name>
    <dbReference type="NCBI Taxonomy" id="54128"/>
    <lineage>
        <taxon>Eukaryota</taxon>
        <taxon>Metazoa</taxon>
        <taxon>Ecdysozoa</taxon>
        <taxon>Arthropoda</taxon>
        <taxon>Hexapoda</taxon>
        <taxon>Insecta</taxon>
        <taxon>Pterygota</taxon>
        <taxon>Neoptera</taxon>
        <taxon>Endopterygota</taxon>
        <taxon>Hymenoptera</taxon>
        <taxon>Apocrita</taxon>
        <taxon>Proctotrupomorpha</taxon>
        <taxon>Chalcidoidea</taxon>
        <taxon>Trichogrammatidae</taxon>
        <taxon>Trichogramma</taxon>
    </lineage>
</organism>
<dbReference type="InterPro" id="IPR035983">
    <property type="entry name" value="Hect_E3_ubiquitin_ligase"/>
</dbReference>
<comment type="pathway">
    <text evidence="2">Protein modification; protein ubiquitination.</text>
</comment>
<comment type="caution">
    <text evidence="12">The sequence shown here is derived from an EMBL/GenBank/DDBJ whole genome shotgun (WGS) entry which is preliminary data.</text>
</comment>
<dbReference type="GO" id="GO:0061630">
    <property type="term" value="F:ubiquitin protein ligase activity"/>
    <property type="evidence" value="ECO:0007669"/>
    <property type="project" value="UniProtKB-EC"/>
</dbReference>
<evidence type="ECO:0000313" key="12">
    <source>
        <dbReference type="EMBL" id="KAL3403877.1"/>
    </source>
</evidence>
<keyword evidence="6" id="KW-0770">Synapse</keyword>
<dbReference type="Gene3D" id="3.30.2410.10">
    <property type="entry name" value="Hect, E3 ligase catalytic domain"/>
    <property type="match status" value="1"/>
</dbReference>
<sequence>MLETNELSKEDFLQKTKNAREERANEKNKELAAIKIQKCVRCWLERKRDIKDMFKKFDNLFISSEDSSKIKLKPAAEVYDILDKFLKIYKKKRDKEKLDNVCKYLLHSLESDSIKLSYIGVALIKDRYLLWIAQVKKILYYCLIELEDLQPERFTDYKCILLRLNTIVSFTSTQSWAIMRVQELSKLKAGMNQLCSNITGHLVKNNFYPIMQTLLIKGLCRKNISLQPVALTAIITLTIRPLIFSNVGDDLLLKFVMFIFSVPSLVYHLNHKDQSACISLIKQNNIFSQSIHLLKSNKNVREIHSTLSSNHYLCLMANLMELAYMEEESLIEEVASDFTHVISNMLTMCQKYVVTKTSHTTYWHPILGWFEQAEEPYMQDTIPLIKVQLSRLWTGKIVTKLLSLPISEIINKSVKMLQDPQNSNGKRPIFSKAALGISSKKGNIGKNFNEFGSSESNKIAQACSLYYTALCTLKEMKSTILTGLCYQEDNILYNLWLFFRTLGPDCGLSAFLNLFPGNPQGTAIEFEMLILFCDCMTHYVIILDDIEMYEKQHPFKLGDFLLISQFLNQFLYKSIFYGLIDDVTVSWSSVFTSVRNLLMTIYRRDCQKAFCPEDHWLIKDVRVSNFLTDLKKGKRKATVILSIMPHILPHNERVRLFRNYVTDEKESMGLSSSSSSRNSLPATLITVHRSKIVEDGYRQLSVLSPRSLKGVIRVRFVNEQGLDEAGIDQDGVFKEFLEEIIKRVFDPNFNLFKVTDDNRLYPSSSSHLQDNHLLLFEFIGRMLGKAVYEGIVVDVPFASFFVSQFCGQSASLLHSWFDELASLDKDLYKSLTLVKHYDGDVAELGLTFSLDESVMGDIQTFELKSGGKAVPVTNENKINYIHLMAHFRMYEQIKHQITAFTKGFRSIIKQEWLTIFSTPEWQRLISGDNIPVDLSDLRKYTQYYGGFHDKHRVVRWLWEILEKDFSERERGLFLKFVTSCSKPPLLGFAYLDPPFSIRCIEVSDDEDTGDTIGSVIRGFFTIRKKDPQNRLPTSSTCFNLLKLPNYRKKCTLRDKLRYAVTSSTGFELS</sequence>
<dbReference type="AlphaFoldDB" id="A0ABD2XF39"/>
<comment type="subcellular location">
    <subcellularLocation>
        <location evidence="7">Postsynaptic density</location>
    </subcellularLocation>
</comment>
<keyword evidence="13" id="KW-1185">Reference proteome</keyword>
<dbReference type="PANTHER" id="PTHR45700:SF3">
    <property type="entry name" value="UBIQUITIN-PROTEIN LIGASE E3B"/>
    <property type="match status" value="1"/>
</dbReference>
<name>A0ABD2XF39_9HYME</name>
<reference evidence="12 13" key="1">
    <citation type="journal article" date="2024" name="bioRxiv">
        <title>A reference genome for Trichogramma kaykai: A tiny desert-dwelling parasitoid wasp with competing sex-ratio distorters.</title>
        <authorList>
            <person name="Culotta J."/>
            <person name="Lindsey A.R."/>
        </authorList>
    </citation>
    <scope>NUCLEOTIDE SEQUENCE [LARGE SCALE GENOMIC DNA]</scope>
    <source>
        <strain evidence="12 13">KSX58</strain>
    </source>
</reference>
<evidence type="ECO:0000259" key="11">
    <source>
        <dbReference type="PROSITE" id="PS50237"/>
    </source>
</evidence>
<feature type="domain" description="HECT" evidence="11">
    <location>
        <begin position="704"/>
        <end position="1069"/>
    </location>
</feature>
<evidence type="ECO:0000256" key="2">
    <source>
        <dbReference type="ARBA" id="ARBA00004906"/>
    </source>
</evidence>
<dbReference type="PANTHER" id="PTHR45700">
    <property type="entry name" value="UBIQUITIN-PROTEIN LIGASE E3C"/>
    <property type="match status" value="1"/>
</dbReference>
<accession>A0ABD2XF39</accession>
<keyword evidence="4" id="KW-0808">Transferase</keyword>
<evidence type="ECO:0000256" key="3">
    <source>
        <dbReference type="ARBA" id="ARBA00012485"/>
    </source>
</evidence>
<dbReference type="FunFam" id="3.30.2410.10:FF:000012">
    <property type="entry name" value="Ubiquitin-protein ligase E3B"/>
    <property type="match status" value="1"/>
</dbReference>
<evidence type="ECO:0000256" key="7">
    <source>
        <dbReference type="ARBA" id="ARBA00034105"/>
    </source>
</evidence>
<dbReference type="Gene3D" id="3.30.2160.10">
    <property type="entry name" value="Hect, E3 ligase catalytic domain"/>
    <property type="match status" value="1"/>
</dbReference>
<gene>
    <name evidence="12" type="ORF">TKK_003287</name>
</gene>
<keyword evidence="5 10" id="KW-0833">Ubl conjugation pathway</keyword>
<comment type="catalytic activity">
    <reaction evidence="1">
        <text>S-ubiquitinyl-[E2 ubiquitin-conjugating enzyme]-L-cysteine + [acceptor protein]-L-lysine = [E2 ubiquitin-conjugating enzyme]-L-cysteine + N(6)-ubiquitinyl-[acceptor protein]-L-lysine.</text>
        <dbReference type="EC" id="2.3.2.26"/>
    </reaction>
</comment>
<evidence type="ECO:0000256" key="5">
    <source>
        <dbReference type="ARBA" id="ARBA00022786"/>
    </source>
</evidence>
<dbReference type="SUPFAM" id="SSF56204">
    <property type="entry name" value="Hect, E3 ligase catalytic domain"/>
    <property type="match status" value="1"/>
</dbReference>
<evidence type="ECO:0000256" key="9">
    <source>
        <dbReference type="ARBA" id="ARBA00077267"/>
    </source>
</evidence>